<evidence type="ECO:0000256" key="1">
    <source>
        <dbReference type="SAM" id="Phobius"/>
    </source>
</evidence>
<keyword evidence="1" id="KW-0812">Transmembrane</keyword>
<sequence length="137" mass="14933">MLAGILTMLLAVFIAVALIVLMVVAIRLALRHIKSSNVALKATTQLMDQRVARLKVLAATCEDAELAQQIERAADDLRFLDSSVVLSVDGDIDREISRLESRESAGGVSGAFEAVHRLEDVVKRRSCIAESIRRGSF</sequence>
<gene>
    <name evidence="2" type="ORF">VJ920_09840</name>
</gene>
<evidence type="ECO:0000313" key="3">
    <source>
        <dbReference type="Proteomes" id="UP001343724"/>
    </source>
</evidence>
<dbReference type="EMBL" id="JAYMFH010000015">
    <property type="protein sequence ID" value="MEC4295611.1"/>
    <property type="molecule type" value="Genomic_DNA"/>
</dbReference>
<comment type="caution">
    <text evidence="2">The sequence shown here is derived from an EMBL/GenBank/DDBJ whole genome shotgun (WGS) entry which is preliminary data.</text>
</comment>
<feature type="transmembrane region" description="Helical" evidence="1">
    <location>
        <begin position="6"/>
        <end position="30"/>
    </location>
</feature>
<dbReference type="Proteomes" id="UP001343724">
    <property type="component" value="Unassembled WGS sequence"/>
</dbReference>
<keyword evidence="3" id="KW-1185">Reference proteome</keyword>
<proteinExistence type="predicted"/>
<protein>
    <recommendedName>
        <fullName evidence="4">DUF4446 family protein</fullName>
    </recommendedName>
</protein>
<evidence type="ECO:0000313" key="2">
    <source>
        <dbReference type="EMBL" id="MEC4295611.1"/>
    </source>
</evidence>
<evidence type="ECO:0008006" key="4">
    <source>
        <dbReference type="Google" id="ProtNLM"/>
    </source>
</evidence>
<dbReference type="RefSeq" id="WP_326455021.1">
    <property type="nucleotide sequence ID" value="NZ_JAYMFH010000015.1"/>
</dbReference>
<reference evidence="2 3" key="1">
    <citation type="submission" date="2024-01" db="EMBL/GenBank/DDBJ databases">
        <title>novel species in genus Adlercreutzia.</title>
        <authorList>
            <person name="Liu X."/>
        </authorList>
    </citation>
    <scope>NUCLEOTIDE SEQUENCE [LARGE SCALE GENOMIC DNA]</scope>
    <source>
        <strain evidence="2 3">R22</strain>
    </source>
</reference>
<name>A0ABU6J0H2_9ACTN</name>
<keyword evidence="1" id="KW-0472">Membrane</keyword>
<accession>A0ABU6J0H2</accession>
<organism evidence="2 3">
    <name type="scientific">Adlercreutzia shanghongiae</name>
    <dbReference type="NCBI Taxonomy" id="3111773"/>
    <lineage>
        <taxon>Bacteria</taxon>
        <taxon>Bacillati</taxon>
        <taxon>Actinomycetota</taxon>
        <taxon>Coriobacteriia</taxon>
        <taxon>Eggerthellales</taxon>
        <taxon>Eggerthellaceae</taxon>
        <taxon>Adlercreutzia</taxon>
    </lineage>
</organism>
<keyword evidence="1" id="KW-1133">Transmembrane helix</keyword>